<reference evidence="1 2" key="1">
    <citation type="submission" date="2020-05" db="EMBL/GenBank/DDBJ databases">
        <title>Complete genome sequence of of a novel Thermoleptolyngbya strain isolated from hot springs of Ganzi, Sichuan China.</title>
        <authorList>
            <person name="Tang J."/>
            <person name="Daroch M."/>
            <person name="Li L."/>
            <person name="Waleron K."/>
            <person name="Waleron M."/>
            <person name="Waleron M."/>
        </authorList>
    </citation>
    <scope>NUCLEOTIDE SEQUENCE [LARGE SCALE GENOMIC DNA]</scope>
    <source>
        <strain evidence="1 2">PKUAC-SCTA183</strain>
    </source>
</reference>
<dbReference type="Pfam" id="PF11850">
    <property type="entry name" value="DUF3370"/>
    <property type="match status" value="1"/>
</dbReference>
<protein>
    <submittedName>
        <fullName evidence="1">DUF3370 domain-containing protein</fullName>
    </submittedName>
</protein>
<dbReference type="AlphaFoldDB" id="A0A6M8B574"/>
<accession>A0A6M8B574</accession>
<name>A0A6M8B574_9CYAN</name>
<dbReference type="Proteomes" id="UP000505210">
    <property type="component" value="Chromosome"/>
</dbReference>
<gene>
    <name evidence="1" type="ORF">HPC62_02375</name>
</gene>
<organism evidence="1 2">
    <name type="scientific">Thermoleptolyngbya sichuanensis A183</name>
    <dbReference type="NCBI Taxonomy" id="2737172"/>
    <lineage>
        <taxon>Bacteria</taxon>
        <taxon>Bacillati</taxon>
        <taxon>Cyanobacteriota</taxon>
        <taxon>Cyanophyceae</taxon>
        <taxon>Oculatellales</taxon>
        <taxon>Oculatellaceae</taxon>
        <taxon>Thermoleptolyngbya</taxon>
        <taxon>Thermoleptolyngbya sichuanensis</taxon>
    </lineage>
</organism>
<evidence type="ECO:0000313" key="1">
    <source>
        <dbReference type="EMBL" id="QKD81172.1"/>
    </source>
</evidence>
<proteinExistence type="predicted"/>
<dbReference type="InterPro" id="IPR021801">
    <property type="entry name" value="DUF3370"/>
</dbReference>
<dbReference type="EMBL" id="CP053661">
    <property type="protein sequence ID" value="QKD81172.1"/>
    <property type="molecule type" value="Genomic_DNA"/>
</dbReference>
<sequence>MLFFPLLLTPPVLAQAPAPTPQEIVVPREVRPLPGQLDDTLQFNSNSPELVGSEGILLSTFPPAGKQHPAAHLNVPLAGRFDVFAHHVFRAVSPDNLTSLYLGIVLHNPGSQPVTIQVMSAASYLSQPDAPFITLPGWVENPDGGVFAGPGSRAMSDVLRGRRGEVFPDRLVIPPGGYQLLLNAPIPVATLDPPLNGRSTLARLRSDGPVYAASLALFARRDADGNEQAPTLEDWLTLLETGDLAVPRDRPPTPPGEPGAVIYGRVAGVAQGSRWTARITDEPSGPHLSIPPAGTGVSYPLSSLVAGRLGTGQIQTAPLIVRYDDTAYAAHGNYAVEYDLALPLHNPTDQLQRVAIALQTPIKEDTLSQNGLRFFDPLPTQTFFRGTVRVRFFDSRGLNRTRYVHLVHRRGDRSAPLAVLDLPPGGRRFVQVTFLYPPDATPPQVLTLQTLRD</sequence>
<keyword evidence="2" id="KW-1185">Reference proteome</keyword>
<dbReference type="KEGG" id="theu:HPC62_02375"/>
<evidence type="ECO:0000313" key="2">
    <source>
        <dbReference type="Proteomes" id="UP000505210"/>
    </source>
</evidence>
<dbReference type="RefSeq" id="WP_172353586.1">
    <property type="nucleotide sequence ID" value="NZ_CP053661.1"/>
</dbReference>